<protein>
    <submittedName>
        <fullName evidence="1">Uncharacterized protein</fullName>
    </submittedName>
</protein>
<sequence length="133" mass="15167">MLWDRVLEYWYKCIEGRETPSHLFAEALGVALHHFDDLVSQGTESGTNAQAKLPGGEIVRRFLEEPESFPFRVMGRNGGFTGADLKRDIASPTTWQAQMYEVSTDDVPPNRNWFPIEEFVKATQNPDYLDASR</sequence>
<dbReference type="AlphaFoldDB" id="A1WU47"/>
<dbReference type="HOGENOM" id="CLU_1903781_0_0_6"/>
<organism evidence="1 2">
    <name type="scientific">Halorhodospira halophila (strain DSM 244 / SL1)</name>
    <name type="common">Ectothiorhodospira halophila (strain DSM 244 / SL1)</name>
    <dbReference type="NCBI Taxonomy" id="349124"/>
    <lineage>
        <taxon>Bacteria</taxon>
        <taxon>Pseudomonadati</taxon>
        <taxon>Pseudomonadota</taxon>
        <taxon>Gammaproteobacteria</taxon>
        <taxon>Chromatiales</taxon>
        <taxon>Ectothiorhodospiraceae</taxon>
        <taxon>Halorhodospira</taxon>
    </lineage>
</organism>
<dbReference type="KEGG" id="hha:Hhal_0420"/>
<dbReference type="OrthoDB" id="5497035at2"/>
<evidence type="ECO:0000313" key="1">
    <source>
        <dbReference type="EMBL" id="ABM61209.1"/>
    </source>
</evidence>
<dbReference type="Proteomes" id="UP000000647">
    <property type="component" value="Chromosome"/>
</dbReference>
<name>A1WU47_HALHL</name>
<dbReference type="STRING" id="349124.Hhal_0420"/>
<reference evidence="2" key="1">
    <citation type="submission" date="2006-12" db="EMBL/GenBank/DDBJ databases">
        <title>Complete sequence of Halorhodospira halophila SL1.</title>
        <authorList>
            <consortium name="US DOE Joint Genome Institute"/>
            <person name="Copeland A."/>
            <person name="Lucas S."/>
            <person name="Lapidus A."/>
            <person name="Barry K."/>
            <person name="Detter J.C."/>
            <person name="Glavina del Rio T."/>
            <person name="Hammon N."/>
            <person name="Israni S."/>
            <person name="Dalin E."/>
            <person name="Tice H."/>
            <person name="Pitluck S."/>
            <person name="Saunders E."/>
            <person name="Brettin T."/>
            <person name="Bruce D."/>
            <person name="Han C."/>
            <person name="Tapia R."/>
            <person name="Schmutz J."/>
            <person name="Larimer F."/>
            <person name="Land M."/>
            <person name="Hauser L."/>
            <person name="Kyrpides N."/>
            <person name="Mikhailova N."/>
            <person name="Hoff W."/>
            <person name="Richardson P."/>
        </authorList>
    </citation>
    <scope>NUCLEOTIDE SEQUENCE [LARGE SCALE GENOMIC DNA]</scope>
    <source>
        <strain evidence="2">DSM 244 / SL1</strain>
    </source>
</reference>
<keyword evidence="2" id="KW-1185">Reference proteome</keyword>
<accession>A1WU47</accession>
<dbReference type="RefSeq" id="WP_011813232.1">
    <property type="nucleotide sequence ID" value="NC_008789.1"/>
</dbReference>
<reference evidence="1 2" key="2">
    <citation type="journal article" date="2013" name="Stand. Genomic Sci.">
        <title>Complete genome sequence of Halorhodospira halophila SL1.</title>
        <authorList>
            <person name="Challacombe J.F."/>
            <person name="Majid S."/>
            <person name="Deole R."/>
            <person name="Brettin T.S."/>
            <person name="Bruce D."/>
            <person name="Delano S.F."/>
            <person name="Detter J.C."/>
            <person name="Gleasner C.D."/>
            <person name="Han C.S."/>
            <person name="Misra M."/>
            <person name="Reitenga K.G."/>
            <person name="Mikhailova N."/>
            <person name="Woyke T."/>
            <person name="Pitluck S."/>
            <person name="Nolan M."/>
            <person name="Land M.L."/>
            <person name="Saunders E."/>
            <person name="Tapia R."/>
            <person name="Lapidus A."/>
            <person name="Ivanova N."/>
            <person name="Hoff W.D."/>
        </authorList>
    </citation>
    <scope>NUCLEOTIDE SEQUENCE [LARGE SCALE GENOMIC DNA]</scope>
    <source>
        <strain evidence="2">DSM 244 / SL1</strain>
    </source>
</reference>
<proteinExistence type="predicted"/>
<gene>
    <name evidence="1" type="ordered locus">Hhal_0420</name>
</gene>
<evidence type="ECO:0000313" key="2">
    <source>
        <dbReference type="Proteomes" id="UP000000647"/>
    </source>
</evidence>
<dbReference type="EMBL" id="CP000544">
    <property type="protein sequence ID" value="ABM61209.1"/>
    <property type="molecule type" value="Genomic_DNA"/>
</dbReference>